<dbReference type="RefSeq" id="XP_014147301.1">
    <property type="nucleotide sequence ID" value="XM_014291826.1"/>
</dbReference>
<keyword evidence="2" id="KW-1185">Reference proteome</keyword>
<dbReference type="EMBL" id="KQ245665">
    <property type="protein sequence ID" value="KNC73399.1"/>
    <property type="molecule type" value="Genomic_DNA"/>
</dbReference>
<reference evidence="1 2" key="1">
    <citation type="submission" date="2011-02" db="EMBL/GenBank/DDBJ databases">
        <title>The Genome Sequence of Sphaeroforma arctica JP610.</title>
        <authorList>
            <consortium name="The Broad Institute Genome Sequencing Platform"/>
            <person name="Russ C."/>
            <person name="Cuomo C."/>
            <person name="Young S.K."/>
            <person name="Zeng Q."/>
            <person name="Gargeya S."/>
            <person name="Alvarado L."/>
            <person name="Berlin A."/>
            <person name="Chapman S.B."/>
            <person name="Chen Z."/>
            <person name="Freedman E."/>
            <person name="Gellesch M."/>
            <person name="Goldberg J."/>
            <person name="Griggs A."/>
            <person name="Gujja S."/>
            <person name="Heilman E."/>
            <person name="Heiman D."/>
            <person name="Howarth C."/>
            <person name="Mehta T."/>
            <person name="Neiman D."/>
            <person name="Pearson M."/>
            <person name="Roberts A."/>
            <person name="Saif S."/>
            <person name="Shea T."/>
            <person name="Shenoy N."/>
            <person name="Sisk P."/>
            <person name="Stolte C."/>
            <person name="Sykes S."/>
            <person name="White J."/>
            <person name="Yandava C."/>
            <person name="Burger G."/>
            <person name="Gray M.W."/>
            <person name="Holland P.W.H."/>
            <person name="King N."/>
            <person name="Lang F.B.F."/>
            <person name="Roger A.J."/>
            <person name="Ruiz-Trillo I."/>
            <person name="Haas B."/>
            <person name="Nusbaum C."/>
            <person name="Birren B."/>
        </authorList>
    </citation>
    <scope>NUCLEOTIDE SEQUENCE [LARGE SCALE GENOMIC DNA]</scope>
    <source>
        <strain evidence="1 2">JP610</strain>
    </source>
</reference>
<dbReference type="GeneID" id="25914548"/>
<feature type="non-terminal residue" evidence="1">
    <location>
        <position position="55"/>
    </location>
</feature>
<dbReference type="AlphaFoldDB" id="A0A0L0F9J8"/>
<protein>
    <submittedName>
        <fullName evidence="1">Uncharacterized protein</fullName>
    </submittedName>
</protein>
<gene>
    <name evidence="1" type="ORF">SARC_14044</name>
</gene>
<accession>A0A0L0F9J8</accession>
<name>A0A0L0F9J8_9EUKA</name>
<sequence>MNELRKREDQVVQNCDALVNVALRFVDAIGKRKRLEDFDVRTNDDDYYPPSAPPP</sequence>
<proteinExistence type="predicted"/>
<organism evidence="1 2">
    <name type="scientific">Sphaeroforma arctica JP610</name>
    <dbReference type="NCBI Taxonomy" id="667725"/>
    <lineage>
        <taxon>Eukaryota</taxon>
        <taxon>Ichthyosporea</taxon>
        <taxon>Ichthyophonida</taxon>
        <taxon>Sphaeroforma</taxon>
    </lineage>
</organism>
<evidence type="ECO:0000313" key="2">
    <source>
        <dbReference type="Proteomes" id="UP000054560"/>
    </source>
</evidence>
<dbReference type="Proteomes" id="UP000054560">
    <property type="component" value="Unassembled WGS sequence"/>
</dbReference>
<evidence type="ECO:0000313" key="1">
    <source>
        <dbReference type="EMBL" id="KNC73399.1"/>
    </source>
</evidence>